<sequence length="268" mass="30809">MQNAWKTLDDGSMYQEIGKILYFASEGNFTPPRKYIFVAPKGFNRKAEYLLNNPNKFRELILSDWDKRCAKKITSKQSIPLTAELKKIIEEFDFTNITGIDVAKMLTLNGIDFVLADTFGDDPGESPEGDVPENVSAEESEYIRQLLAVYSDHESKIFLNISEILNHPIHKLGFNLHRRRYYDADAFRRHFRDNLKPEHLNKFNDEILAGVYDVYCSTDGMQRIANVMTQASVIDITGIFGRHKRASIQVRQGTCHHFANEGTLPWKI</sequence>
<comment type="caution">
    <text evidence="2">The sequence shown here is derived from an EMBL/GenBank/DDBJ whole genome shotgun (WGS) entry which is preliminary data.</text>
</comment>
<protein>
    <recommendedName>
        <fullName evidence="1">ABC-three component systems C-terminal domain-containing protein</fullName>
    </recommendedName>
</protein>
<dbReference type="AlphaFoldDB" id="U1TWN7"/>
<dbReference type="EMBL" id="AVQG01000056">
    <property type="protein sequence ID" value="ERH48523.1"/>
    <property type="molecule type" value="Genomic_DNA"/>
</dbReference>
<dbReference type="Proteomes" id="UP000016504">
    <property type="component" value="Unassembled WGS sequence"/>
</dbReference>
<gene>
    <name evidence="2" type="ORF">O204_11785</name>
</gene>
<reference evidence="2 3" key="1">
    <citation type="submission" date="2013-08" db="EMBL/GenBank/DDBJ databases">
        <title>Biodegradation of aromatic compounds in biofilm forming Pseudomonas isolated from sewage sludge.</title>
        <authorList>
            <person name="Qureshi A."/>
            <person name="Ghosh S."/>
            <person name="Khardenavis A.A."/>
            <person name="Kapley A."/>
            <person name="Purohit H.J."/>
        </authorList>
    </citation>
    <scope>NUCLEOTIDE SEQUENCE [LARGE SCALE GENOMIC DNA]</scope>
    <source>
        <strain evidence="2 3">EGD-AQ6</strain>
    </source>
</reference>
<name>U1TWN7_9PSED</name>
<evidence type="ECO:0000313" key="2">
    <source>
        <dbReference type="EMBL" id="ERH48523.1"/>
    </source>
</evidence>
<evidence type="ECO:0000259" key="1">
    <source>
        <dbReference type="Pfam" id="PF20282"/>
    </source>
</evidence>
<feature type="domain" description="ABC-three component systems C-terminal" evidence="1">
    <location>
        <begin position="139"/>
        <end position="266"/>
    </location>
</feature>
<accession>U1TWN7</accession>
<dbReference type="InterPro" id="IPR046914">
    <property type="entry name" value="ABC-3C_CTD6"/>
</dbReference>
<proteinExistence type="predicted"/>
<organism evidence="2 3">
    <name type="scientific">Pseudomonas simiae</name>
    <dbReference type="NCBI Taxonomy" id="321846"/>
    <lineage>
        <taxon>Bacteria</taxon>
        <taxon>Pseudomonadati</taxon>
        <taxon>Pseudomonadota</taxon>
        <taxon>Gammaproteobacteria</taxon>
        <taxon>Pseudomonadales</taxon>
        <taxon>Pseudomonadaceae</taxon>
        <taxon>Pseudomonas</taxon>
    </lineage>
</organism>
<evidence type="ECO:0000313" key="3">
    <source>
        <dbReference type="Proteomes" id="UP000016504"/>
    </source>
</evidence>
<dbReference type="Pfam" id="PF20282">
    <property type="entry name" value="CTD6"/>
    <property type="match status" value="1"/>
</dbReference>